<evidence type="ECO:0000256" key="9">
    <source>
        <dbReference type="ARBA" id="ARBA00031621"/>
    </source>
</evidence>
<dbReference type="InterPro" id="IPR057683">
    <property type="entry name" value="DUF7923"/>
</dbReference>
<dbReference type="PANTHER" id="PTHR37543">
    <property type="entry name" value="CCCH ZINC FINGER DNA BINDING PROTEIN (AFU_ORTHOLOGUE AFUA_5G12760)"/>
    <property type="match status" value="1"/>
</dbReference>
<dbReference type="GO" id="GO:0032259">
    <property type="term" value="P:methylation"/>
    <property type="evidence" value="ECO:0007669"/>
    <property type="project" value="UniProtKB-KW"/>
</dbReference>
<dbReference type="Pfam" id="PF25540">
    <property type="entry name" value="DUF7923"/>
    <property type="match status" value="1"/>
</dbReference>
<reference evidence="14 15" key="1">
    <citation type="submission" date="2018-06" db="EMBL/GenBank/DDBJ databases">
        <title>Complete Genomes of Monosporascus.</title>
        <authorList>
            <person name="Robinson A.J."/>
            <person name="Natvig D.O."/>
        </authorList>
    </citation>
    <scope>NUCLEOTIDE SEQUENCE [LARGE SCALE GENOMIC DNA]</scope>
    <source>
        <strain evidence="14 15">CBS 110550</strain>
    </source>
</reference>
<evidence type="ECO:0000259" key="13">
    <source>
        <dbReference type="Pfam" id="PF25540"/>
    </source>
</evidence>
<accession>A0A4Q4TMX0</accession>
<dbReference type="STRING" id="155417.A0A4Q4TMX0"/>
<evidence type="ECO:0000313" key="14">
    <source>
        <dbReference type="EMBL" id="RYP06910.1"/>
    </source>
</evidence>
<protein>
    <recommendedName>
        <fullName evidence="3">Methylated-DNA--protein-cysteine methyltransferase</fullName>
    </recommendedName>
    <alternativeName>
        <fullName evidence="8">6-O-methylguanine-DNA methyltransferase</fullName>
    </alternativeName>
    <alternativeName>
        <fullName evidence="9">O-6-methylguanine-DNA-alkyltransferase</fullName>
    </alternativeName>
</protein>
<evidence type="ECO:0000256" key="4">
    <source>
        <dbReference type="ARBA" id="ARBA00022603"/>
    </source>
</evidence>
<gene>
    <name evidence="14" type="ORF">DL764_002858</name>
</gene>
<keyword evidence="6" id="KW-0227">DNA damage</keyword>
<evidence type="ECO:0000256" key="2">
    <source>
        <dbReference type="ARBA" id="ARBA00008711"/>
    </source>
</evidence>
<evidence type="ECO:0000256" key="7">
    <source>
        <dbReference type="ARBA" id="ARBA00023204"/>
    </source>
</evidence>
<sequence length="579" mass="63416">MAIAIPGDFGDFLNKFRLQNEEGLRWMATFGEHFRQLADQHRDACRDLERERVAGRHTQEQAELLGKRLRELEESVKRSSFVLVLIDADADAYLFDDGYFDDPVEGGRRAALALGSAVKKWWKAENPSLGDIPVVVKVFANGDGLAQLLLRAGIVKRDNALAGFASSFSQADEMFDFVLVGKGKDRADHKITGALKHYVESPSCRHILFAACHDNGYVRTLEKYDREPSTAKKITLLRSFQTGREFSSLGLPSITFESVFRKHPLPEGNLPDSGKADDSVRVTPSVNPKTLPSTNGTTQASQGPSSYAQQVALLPANGARPLPRFGTIGVDAILVNGDGLRLDCPLPKASETVAHAFGTKTKINGKRYCNRYHLYGSCPGGCGYLHERMTDAEKLVQRHRLRGQICHDRGRKRKRPASDPVPTAAKPTSMLPKAVTHTVIANSHLKGEEEKENIEDAVEQQQLLDLIASSPTTTPFEKRVLSLLCQIPRGRVSTYGLLSARLGSSPRAVGGALRRNPFAPRVPCHRVVAAGGGLGGFKGAWPRDGVGITLDEKKRLLRGEGVKFDAKGRVLGTPWGEFV</sequence>
<comment type="catalytic activity">
    <reaction evidence="1">
        <text>a 4-O-methyl-thymidine in DNA + L-cysteinyl-[protein] = a thymidine in DNA + S-methyl-L-cysteinyl-[protein]</text>
        <dbReference type="Rhea" id="RHEA:53428"/>
        <dbReference type="Rhea" id="RHEA-COMP:10131"/>
        <dbReference type="Rhea" id="RHEA-COMP:10132"/>
        <dbReference type="Rhea" id="RHEA-COMP:13555"/>
        <dbReference type="Rhea" id="RHEA-COMP:13556"/>
        <dbReference type="ChEBI" id="CHEBI:29950"/>
        <dbReference type="ChEBI" id="CHEBI:82612"/>
        <dbReference type="ChEBI" id="CHEBI:137386"/>
        <dbReference type="ChEBI" id="CHEBI:137387"/>
        <dbReference type="EC" id="2.1.1.63"/>
    </reaction>
</comment>
<keyword evidence="5" id="KW-0808">Transferase</keyword>
<feature type="region of interest" description="Disordered" evidence="11">
    <location>
        <begin position="406"/>
        <end position="427"/>
    </location>
</feature>
<comment type="similarity">
    <text evidence="2">Belongs to the MGMT family.</text>
</comment>
<keyword evidence="4" id="KW-0489">Methyltransferase</keyword>
<dbReference type="InterPro" id="IPR001497">
    <property type="entry name" value="MethylDNA_cys_MeTrfase_AS"/>
</dbReference>
<evidence type="ECO:0000256" key="6">
    <source>
        <dbReference type="ARBA" id="ARBA00022763"/>
    </source>
</evidence>
<name>A0A4Q4TMX0_9PEZI</name>
<evidence type="ECO:0000256" key="11">
    <source>
        <dbReference type="SAM" id="MobiDB-lite"/>
    </source>
</evidence>
<evidence type="ECO:0000256" key="8">
    <source>
        <dbReference type="ARBA" id="ARBA00030795"/>
    </source>
</evidence>
<keyword evidence="7" id="KW-0234">DNA repair</keyword>
<evidence type="ECO:0000256" key="3">
    <source>
        <dbReference type="ARBA" id="ARBA00015377"/>
    </source>
</evidence>
<dbReference type="GO" id="GO:0003908">
    <property type="term" value="F:methylated-DNA-[protein]-cysteine S-methyltransferase activity"/>
    <property type="evidence" value="ECO:0007669"/>
    <property type="project" value="UniProtKB-EC"/>
</dbReference>
<feature type="domain" description="Methylated-DNA-[protein]-cysteine S-methyltransferase DNA binding" evidence="12">
    <location>
        <begin position="475"/>
        <end position="562"/>
    </location>
</feature>
<evidence type="ECO:0000259" key="12">
    <source>
        <dbReference type="Pfam" id="PF01035"/>
    </source>
</evidence>
<proteinExistence type="inferred from homology"/>
<evidence type="ECO:0000256" key="10">
    <source>
        <dbReference type="ARBA" id="ARBA00049348"/>
    </source>
</evidence>
<dbReference type="NCBIfam" id="TIGR00589">
    <property type="entry name" value="ogt"/>
    <property type="match status" value="1"/>
</dbReference>
<dbReference type="InterPro" id="IPR036217">
    <property type="entry name" value="MethylDNA_cys_MeTrfase_DNAb"/>
</dbReference>
<dbReference type="PANTHER" id="PTHR37543:SF1">
    <property type="entry name" value="CCCH ZINC FINGER DNA BINDING PROTEIN (AFU_ORTHOLOGUE AFUA_5G12760)"/>
    <property type="match status" value="1"/>
</dbReference>
<dbReference type="SUPFAM" id="SSF46767">
    <property type="entry name" value="Methylated DNA-protein cysteine methyltransferase, C-terminal domain"/>
    <property type="match status" value="1"/>
</dbReference>
<dbReference type="Pfam" id="PF01035">
    <property type="entry name" value="DNA_binding_1"/>
    <property type="match status" value="1"/>
</dbReference>
<organism evidence="14 15">
    <name type="scientific">Monosporascus ibericus</name>
    <dbReference type="NCBI Taxonomy" id="155417"/>
    <lineage>
        <taxon>Eukaryota</taxon>
        <taxon>Fungi</taxon>
        <taxon>Dikarya</taxon>
        <taxon>Ascomycota</taxon>
        <taxon>Pezizomycotina</taxon>
        <taxon>Sordariomycetes</taxon>
        <taxon>Xylariomycetidae</taxon>
        <taxon>Xylariales</taxon>
        <taxon>Xylariales incertae sedis</taxon>
        <taxon>Monosporascus</taxon>
    </lineage>
</organism>
<dbReference type="InterPro" id="IPR036388">
    <property type="entry name" value="WH-like_DNA-bd_sf"/>
</dbReference>
<dbReference type="EMBL" id="QJNU01000112">
    <property type="protein sequence ID" value="RYP06910.1"/>
    <property type="molecule type" value="Genomic_DNA"/>
</dbReference>
<dbReference type="CDD" id="cd06445">
    <property type="entry name" value="ATase"/>
    <property type="match status" value="1"/>
</dbReference>
<dbReference type="Proteomes" id="UP000293360">
    <property type="component" value="Unassembled WGS sequence"/>
</dbReference>
<comment type="caution">
    <text evidence="14">The sequence shown here is derived from an EMBL/GenBank/DDBJ whole genome shotgun (WGS) entry which is preliminary data.</text>
</comment>
<dbReference type="PROSITE" id="PS00374">
    <property type="entry name" value="MGMT"/>
    <property type="match status" value="1"/>
</dbReference>
<evidence type="ECO:0000256" key="5">
    <source>
        <dbReference type="ARBA" id="ARBA00022679"/>
    </source>
</evidence>
<comment type="catalytic activity">
    <reaction evidence="10">
        <text>a 6-O-methyl-2'-deoxyguanosine in DNA + L-cysteinyl-[protein] = S-methyl-L-cysteinyl-[protein] + a 2'-deoxyguanosine in DNA</text>
        <dbReference type="Rhea" id="RHEA:24000"/>
        <dbReference type="Rhea" id="RHEA-COMP:10131"/>
        <dbReference type="Rhea" id="RHEA-COMP:10132"/>
        <dbReference type="Rhea" id="RHEA-COMP:11367"/>
        <dbReference type="Rhea" id="RHEA-COMP:11368"/>
        <dbReference type="ChEBI" id="CHEBI:29950"/>
        <dbReference type="ChEBI" id="CHEBI:82612"/>
        <dbReference type="ChEBI" id="CHEBI:85445"/>
        <dbReference type="ChEBI" id="CHEBI:85448"/>
        <dbReference type="EC" id="2.1.1.63"/>
    </reaction>
</comment>
<keyword evidence="15" id="KW-1185">Reference proteome</keyword>
<evidence type="ECO:0000256" key="1">
    <source>
        <dbReference type="ARBA" id="ARBA00001286"/>
    </source>
</evidence>
<dbReference type="OrthoDB" id="2270193at2759"/>
<dbReference type="Gene3D" id="1.10.10.10">
    <property type="entry name" value="Winged helix-like DNA-binding domain superfamily/Winged helix DNA-binding domain"/>
    <property type="match status" value="1"/>
</dbReference>
<feature type="compositionally biased region" description="Polar residues" evidence="11">
    <location>
        <begin position="282"/>
        <end position="306"/>
    </location>
</feature>
<feature type="domain" description="DUF7923" evidence="13">
    <location>
        <begin position="77"/>
        <end position="260"/>
    </location>
</feature>
<dbReference type="InterPro" id="IPR014048">
    <property type="entry name" value="MethylDNA_cys_MeTrfase_DNA-bd"/>
</dbReference>
<feature type="region of interest" description="Disordered" evidence="11">
    <location>
        <begin position="266"/>
        <end position="306"/>
    </location>
</feature>
<dbReference type="GO" id="GO:0006281">
    <property type="term" value="P:DNA repair"/>
    <property type="evidence" value="ECO:0007669"/>
    <property type="project" value="UniProtKB-KW"/>
</dbReference>
<dbReference type="AlphaFoldDB" id="A0A4Q4TMX0"/>
<evidence type="ECO:0000313" key="15">
    <source>
        <dbReference type="Proteomes" id="UP000293360"/>
    </source>
</evidence>